<dbReference type="InterPro" id="IPR027395">
    <property type="entry name" value="WH_DNA-bd_dom"/>
</dbReference>
<dbReference type="InterPro" id="IPR036390">
    <property type="entry name" value="WH_DNA-bd_sf"/>
</dbReference>
<proteinExistence type="predicted"/>
<keyword evidence="2" id="KW-0238">DNA-binding</keyword>
<dbReference type="InterPro" id="IPR036388">
    <property type="entry name" value="WH-like_DNA-bd_sf"/>
</dbReference>
<comment type="caution">
    <text evidence="2">The sequence shown here is derived from an EMBL/GenBank/DDBJ whole genome shotgun (WGS) entry which is preliminary data.</text>
</comment>
<dbReference type="Pfam" id="PF13601">
    <property type="entry name" value="HTH_34"/>
    <property type="match status" value="1"/>
</dbReference>
<dbReference type="Proteomes" id="UP000587002">
    <property type="component" value="Unassembled WGS sequence"/>
</dbReference>
<feature type="domain" description="Winged helix DNA-binding" evidence="1">
    <location>
        <begin position="19"/>
        <end position="98"/>
    </location>
</feature>
<evidence type="ECO:0000313" key="2">
    <source>
        <dbReference type="EMBL" id="NYI82222.1"/>
    </source>
</evidence>
<evidence type="ECO:0000313" key="3">
    <source>
        <dbReference type="Proteomes" id="UP000587002"/>
    </source>
</evidence>
<dbReference type="PANTHER" id="PTHR37318:SF1">
    <property type="entry name" value="BSL7504 PROTEIN"/>
    <property type="match status" value="1"/>
</dbReference>
<dbReference type="RefSeq" id="WP_343049930.1">
    <property type="nucleotide sequence ID" value="NZ_BAABFH010000001.1"/>
</dbReference>
<protein>
    <submittedName>
        <fullName evidence="2">DNA-binding MarR family transcriptional regulator</fullName>
    </submittedName>
</protein>
<sequence>MSRGEHPRHLLDHTIHSPVRLSIMALLVAAEQTEFRHVRDTVEVSDSTLSKHIATLQAVGYVTVHKGSVDGRPRTWLGITRTGRDAYESHLAALGAIIEGS</sequence>
<dbReference type="EMBL" id="JACCFJ010000001">
    <property type="protein sequence ID" value="NYI82222.1"/>
    <property type="molecule type" value="Genomic_DNA"/>
</dbReference>
<dbReference type="GO" id="GO:0003677">
    <property type="term" value="F:DNA binding"/>
    <property type="evidence" value="ECO:0007669"/>
    <property type="project" value="UniProtKB-KW"/>
</dbReference>
<gene>
    <name evidence="2" type="ORF">HNR68_000852</name>
</gene>
<dbReference type="Gene3D" id="1.10.10.10">
    <property type="entry name" value="Winged helix-like DNA-binding domain superfamily/Winged helix DNA-binding domain"/>
    <property type="match status" value="1"/>
</dbReference>
<evidence type="ECO:0000259" key="1">
    <source>
        <dbReference type="Pfam" id="PF13601"/>
    </source>
</evidence>
<keyword evidence="3" id="KW-1185">Reference proteome</keyword>
<accession>A0A853ACN7</accession>
<dbReference type="PANTHER" id="PTHR37318">
    <property type="entry name" value="BSL7504 PROTEIN"/>
    <property type="match status" value="1"/>
</dbReference>
<reference evidence="2 3" key="1">
    <citation type="submission" date="2020-07" db="EMBL/GenBank/DDBJ databases">
        <title>Sequencing the genomes of 1000 actinobacteria strains.</title>
        <authorList>
            <person name="Klenk H.-P."/>
        </authorList>
    </citation>
    <scope>NUCLEOTIDE SEQUENCE [LARGE SCALE GENOMIC DNA]</scope>
    <source>
        <strain evidence="2 3">DSM 44065</strain>
    </source>
</reference>
<name>A0A853ACN7_9PSEU</name>
<organism evidence="2 3">
    <name type="scientific">Saccharopolyspora hordei</name>
    <dbReference type="NCBI Taxonomy" id="1838"/>
    <lineage>
        <taxon>Bacteria</taxon>
        <taxon>Bacillati</taxon>
        <taxon>Actinomycetota</taxon>
        <taxon>Actinomycetes</taxon>
        <taxon>Pseudonocardiales</taxon>
        <taxon>Pseudonocardiaceae</taxon>
        <taxon>Saccharopolyspora</taxon>
    </lineage>
</organism>
<dbReference type="AlphaFoldDB" id="A0A853ACN7"/>
<dbReference type="SUPFAM" id="SSF46785">
    <property type="entry name" value="Winged helix' DNA-binding domain"/>
    <property type="match status" value="1"/>
</dbReference>